<dbReference type="Pfam" id="PF00657">
    <property type="entry name" value="Lipase_GDSL"/>
    <property type="match status" value="1"/>
</dbReference>
<dbReference type="CDD" id="cd01846">
    <property type="entry name" value="fatty_acyltransferase_like"/>
    <property type="match status" value="1"/>
</dbReference>
<keyword evidence="2" id="KW-0732">Signal</keyword>
<dbReference type="GO" id="GO:0016787">
    <property type="term" value="F:hydrolase activity"/>
    <property type="evidence" value="ECO:0007669"/>
    <property type="project" value="UniProtKB-KW"/>
</dbReference>
<feature type="chain" id="PRO_5046761308" evidence="2">
    <location>
        <begin position="36"/>
        <end position="358"/>
    </location>
</feature>
<feature type="signal peptide" evidence="2">
    <location>
        <begin position="1"/>
        <end position="35"/>
    </location>
</feature>
<gene>
    <name evidence="3" type="ORF">J2N86_11655</name>
</gene>
<dbReference type="InterPro" id="IPR036514">
    <property type="entry name" value="SGNH_hydro_sf"/>
</dbReference>
<dbReference type="PANTHER" id="PTHR45648:SF22">
    <property type="entry name" value="GDSL LIPASE_ACYLHYDROLASE FAMILY PROTEIN (AFU_ORTHOLOGUE AFUA_4G14700)"/>
    <property type="match status" value="1"/>
</dbReference>
<proteinExistence type="predicted"/>
<dbReference type="PANTHER" id="PTHR45648">
    <property type="entry name" value="GDSL LIPASE/ACYLHYDROLASE FAMILY PROTEIN (AFU_ORTHOLOGUE AFUA_4G14700)"/>
    <property type="match status" value="1"/>
</dbReference>
<evidence type="ECO:0000256" key="2">
    <source>
        <dbReference type="SAM" id="SignalP"/>
    </source>
</evidence>
<dbReference type="SUPFAM" id="SSF52266">
    <property type="entry name" value="SGNH hydrolase"/>
    <property type="match status" value="1"/>
</dbReference>
<dbReference type="Proteomes" id="UP001057474">
    <property type="component" value="Chromosome"/>
</dbReference>
<accession>A0ABY4YCN4</accession>
<dbReference type="InterPro" id="IPR001087">
    <property type="entry name" value="GDSL"/>
</dbReference>
<reference evidence="3" key="1">
    <citation type="submission" date="2021-03" db="EMBL/GenBank/DDBJ databases">
        <title>Legionella lytica PCM 2298.</title>
        <authorList>
            <person name="Koper P."/>
        </authorList>
    </citation>
    <scope>NUCLEOTIDE SEQUENCE</scope>
    <source>
        <strain evidence="3">PCM 2298</strain>
    </source>
</reference>
<organism evidence="3 4">
    <name type="scientific">Legionella lytica</name>
    <dbReference type="NCBI Taxonomy" id="96232"/>
    <lineage>
        <taxon>Bacteria</taxon>
        <taxon>Pseudomonadati</taxon>
        <taxon>Pseudomonadota</taxon>
        <taxon>Gammaproteobacteria</taxon>
        <taxon>Legionellales</taxon>
        <taxon>Legionellaceae</taxon>
        <taxon>Legionella</taxon>
    </lineage>
</organism>
<evidence type="ECO:0000256" key="1">
    <source>
        <dbReference type="ARBA" id="ARBA00022801"/>
    </source>
</evidence>
<name>A0ABY4YCN4_9GAMM</name>
<dbReference type="InterPro" id="IPR051058">
    <property type="entry name" value="GDSL_Est/Lipase"/>
</dbReference>
<keyword evidence="4" id="KW-1185">Reference proteome</keyword>
<protein>
    <submittedName>
        <fullName evidence="3">SGNH/GDSL hydrolase family protein</fullName>
    </submittedName>
</protein>
<dbReference type="Gene3D" id="3.40.50.1110">
    <property type="entry name" value="SGNH hydrolase"/>
    <property type="match status" value="1"/>
</dbReference>
<sequence>MILMLRKIGVQGKKHVLALMCIVSAVGMVSQSAQAIPFTEISQVYFFGDSLTDSGFNNNYTALMGFSAKAPTFTTLNGYTWSQYVAHDIKGFALPTGPFPILADKITNNTTPISPVVPYVIPDLTGINYACGGSRANTNPGVDFIWAPSLHQQLQQYLSTAPKQLDPKAVYFVWSGANDLLAALDSMPLPTSAQLLHVADATSTQVVQEVSTLAARGAKRIVVMSLPNVGSTPFASELALETGDPTIPGKIKNYSFLFDSFMNQKLGAVQKRHRAKILYFDTYAALDNLIDNAKLGQPTVINGQSFFFTNYNTPVCGTLPAIVCDTTSNGHIFADTVHPTDMAHRALSLEVERRVRLW</sequence>
<keyword evidence="1 3" id="KW-0378">Hydrolase</keyword>
<evidence type="ECO:0000313" key="4">
    <source>
        <dbReference type="Proteomes" id="UP001057474"/>
    </source>
</evidence>
<dbReference type="EMBL" id="CP071527">
    <property type="protein sequence ID" value="USQ15201.1"/>
    <property type="molecule type" value="Genomic_DNA"/>
</dbReference>
<evidence type="ECO:0000313" key="3">
    <source>
        <dbReference type="EMBL" id="USQ15201.1"/>
    </source>
</evidence>